<keyword evidence="7 11" id="KW-0805">Transcription regulation</keyword>
<evidence type="ECO:0000256" key="3">
    <source>
        <dbReference type="ARBA" id="ARBA00022485"/>
    </source>
</evidence>
<feature type="binding site" evidence="11">
    <location>
        <position position="61"/>
    </location>
    <ligand>
        <name>[4Fe-4S] cluster</name>
        <dbReference type="ChEBI" id="CHEBI:49883"/>
    </ligand>
</feature>
<comment type="PTM">
    <text evidence="11">The Fe-S cluster can be nitrosylated by nitric oxide (NO).</text>
</comment>
<evidence type="ECO:0000256" key="9">
    <source>
        <dbReference type="ARBA" id="ARBA00023157"/>
    </source>
</evidence>
<comment type="subcellular location">
    <subcellularLocation>
        <location evidence="1 11">Cytoplasm</location>
    </subcellularLocation>
</comment>
<keyword evidence="3 11" id="KW-0004">4Fe-4S</keyword>
<evidence type="ECO:0000256" key="7">
    <source>
        <dbReference type="ARBA" id="ARBA00023015"/>
    </source>
</evidence>
<reference evidence="13" key="2">
    <citation type="journal article" date="2022" name="BMC Genomics">
        <title>Comparative genome analysis of mycobacteria focusing on tRNA and non-coding RNA.</title>
        <authorList>
            <person name="Behra P.R.K."/>
            <person name="Pettersson B.M.F."/>
            <person name="Ramesh M."/>
            <person name="Das S."/>
            <person name="Dasgupta S."/>
            <person name="Kirsebom L.A."/>
        </authorList>
    </citation>
    <scope>NUCLEOTIDE SEQUENCE</scope>
    <source>
        <strain evidence="13">DSM 44242</strain>
    </source>
</reference>
<evidence type="ECO:0000256" key="4">
    <source>
        <dbReference type="ARBA" id="ARBA00022723"/>
    </source>
</evidence>
<dbReference type="Pfam" id="PF02467">
    <property type="entry name" value="Whib"/>
    <property type="match status" value="1"/>
</dbReference>
<feature type="binding site" evidence="11">
    <location>
        <position position="55"/>
    </location>
    <ligand>
        <name>[4Fe-4S] cluster</name>
        <dbReference type="ChEBI" id="CHEBI:49883"/>
    </ligand>
</feature>
<dbReference type="GO" id="GO:0035731">
    <property type="term" value="F:dinitrosyl-iron complex binding"/>
    <property type="evidence" value="ECO:0007669"/>
    <property type="project" value="UniProtKB-UniRule"/>
</dbReference>
<dbReference type="GO" id="GO:0046872">
    <property type="term" value="F:metal ion binding"/>
    <property type="evidence" value="ECO:0007669"/>
    <property type="project" value="UniProtKB-KW"/>
</dbReference>
<feature type="domain" description="4Fe-4S Wbl-type" evidence="12">
    <location>
        <begin position="21"/>
        <end position="85"/>
    </location>
</feature>
<dbReference type="AlphaFoldDB" id="A0AAW5T8S9"/>
<evidence type="ECO:0000313" key="13">
    <source>
        <dbReference type="EMBL" id="MCV7390420.1"/>
    </source>
</evidence>
<evidence type="ECO:0000256" key="5">
    <source>
        <dbReference type="ARBA" id="ARBA00023004"/>
    </source>
</evidence>
<evidence type="ECO:0000256" key="2">
    <source>
        <dbReference type="ARBA" id="ARBA00006597"/>
    </source>
</evidence>
<keyword evidence="6 11" id="KW-0411">Iron-sulfur</keyword>
<evidence type="ECO:0000256" key="8">
    <source>
        <dbReference type="ARBA" id="ARBA00023125"/>
    </source>
</evidence>
<keyword evidence="9 11" id="KW-1015">Disulfide bond</keyword>
<sequence length="102" mass="11303">MDTCQLPIPESASQDWRSRGSCRDVDPMVFYGPDRERAAARRRRVASAKAICQTCPVKRACLRQSLRFPEPHGVWGGLTADERSNILMERALAGREVGSAAT</sequence>
<dbReference type="HAMAP" id="MF_01479">
    <property type="entry name" value="WhiB"/>
    <property type="match status" value="1"/>
</dbReference>
<dbReference type="InterPro" id="IPR034768">
    <property type="entry name" value="4FE4S_WBL"/>
</dbReference>
<protein>
    <recommendedName>
        <fullName evidence="11">Transcriptional regulator WhiB</fullName>
    </recommendedName>
</protein>
<comment type="function">
    <text evidence="11">Acts as a transcriptional regulator. Probably redox-responsive. The apo- but not holo-form probably binds DNA.</text>
</comment>
<dbReference type="PROSITE" id="PS51674">
    <property type="entry name" value="4FE4S_WBL"/>
    <property type="match status" value="1"/>
</dbReference>
<evidence type="ECO:0000256" key="6">
    <source>
        <dbReference type="ARBA" id="ARBA00023014"/>
    </source>
</evidence>
<evidence type="ECO:0000256" key="1">
    <source>
        <dbReference type="ARBA" id="ARBA00004496"/>
    </source>
</evidence>
<comment type="PTM">
    <text evidence="11">Upon Fe-S cluster removal intramolecular disulfide bonds are formed.</text>
</comment>
<dbReference type="GO" id="GO:0005737">
    <property type="term" value="C:cytoplasm"/>
    <property type="evidence" value="ECO:0007669"/>
    <property type="project" value="UniProtKB-SubCell"/>
</dbReference>
<dbReference type="RefSeq" id="WP_036444120.1">
    <property type="nucleotide sequence ID" value="NZ_JACKVC010000017.1"/>
</dbReference>
<dbReference type="GO" id="GO:0003677">
    <property type="term" value="F:DNA binding"/>
    <property type="evidence" value="ECO:0007669"/>
    <property type="project" value="UniProtKB-UniRule"/>
</dbReference>
<name>A0AAW5T8S9_9MYCO</name>
<keyword evidence="10 11" id="KW-0804">Transcription</keyword>
<dbReference type="EMBL" id="JACKVC010000017">
    <property type="protein sequence ID" value="MCV7390420.1"/>
    <property type="molecule type" value="Genomic_DNA"/>
</dbReference>
<accession>A0AAW5T8S9</accession>
<organism evidence="13 14">
    <name type="scientific">Mycolicibacterium porcinum</name>
    <dbReference type="NCBI Taxonomy" id="39693"/>
    <lineage>
        <taxon>Bacteria</taxon>
        <taxon>Bacillati</taxon>
        <taxon>Actinomycetota</taxon>
        <taxon>Actinomycetes</taxon>
        <taxon>Mycobacteriales</taxon>
        <taxon>Mycobacteriaceae</taxon>
        <taxon>Mycolicibacterium</taxon>
    </lineage>
</organism>
<keyword evidence="8 11" id="KW-0238">DNA-binding</keyword>
<evidence type="ECO:0000256" key="11">
    <source>
        <dbReference type="HAMAP-Rule" id="MF_01479"/>
    </source>
</evidence>
<evidence type="ECO:0000259" key="12">
    <source>
        <dbReference type="PROSITE" id="PS51674"/>
    </source>
</evidence>
<dbReference type="GO" id="GO:0045454">
    <property type="term" value="P:cell redox homeostasis"/>
    <property type="evidence" value="ECO:0007669"/>
    <property type="project" value="TreeGrafter"/>
</dbReference>
<proteinExistence type="inferred from homology"/>
<comment type="cofactor">
    <cofactor evidence="11">
        <name>[4Fe-4S] cluster</name>
        <dbReference type="ChEBI" id="CHEBI:49883"/>
    </cofactor>
    <text evidence="11">Binds 1 [4Fe-4S] cluster per subunit. Following nitrosylation of the [4Fe-4S] cluster binds 1 [4Fe-8(NO)] cluster per subunit.</text>
</comment>
<feature type="binding site" evidence="11">
    <location>
        <position position="52"/>
    </location>
    <ligand>
        <name>[4Fe-4S] cluster</name>
        <dbReference type="ChEBI" id="CHEBI:49883"/>
    </ligand>
</feature>
<dbReference type="InterPro" id="IPR003482">
    <property type="entry name" value="Whib"/>
</dbReference>
<gene>
    <name evidence="11" type="primary">whiB</name>
    <name evidence="13" type="ORF">H5P34_20355</name>
</gene>
<dbReference type="GO" id="GO:0045892">
    <property type="term" value="P:negative regulation of DNA-templated transcription"/>
    <property type="evidence" value="ECO:0007669"/>
    <property type="project" value="TreeGrafter"/>
</dbReference>
<evidence type="ECO:0000256" key="10">
    <source>
        <dbReference type="ARBA" id="ARBA00023163"/>
    </source>
</evidence>
<keyword evidence="5 11" id="KW-0408">Iron</keyword>
<comment type="similarity">
    <text evidence="2 11">Belongs to the WhiB family.</text>
</comment>
<keyword evidence="11" id="KW-0963">Cytoplasm</keyword>
<feature type="binding site" evidence="11">
    <location>
        <position position="22"/>
    </location>
    <ligand>
        <name>[4Fe-4S] cluster</name>
        <dbReference type="ChEBI" id="CHEBI:49883"/>
    </ligand>
</feature>
<evidence type="ECO:0000313" key="14">
    <source>
        <dbReference type="Proteomes" id="UP001141659"/>
    </source>
</evidence>
<dbReference type="PANTHER" id="PTHR38839">
    <property type="entry name" value="TRANSCRIPTIONAL REGULATOR WHID-RELATED"/>
    <property type="match status" value="1"/>
</dbReference>
<keyword evidence="4 11" id="KW-0479">Metal-binding</keyword>
<dbReference type="GO" id="GO:0051539">
    <property type="term" value="F:4 iron, 4 sulfur cluster binding"/>
    <property type="evidence" value="ECO:0007669"/>
    <property type="project" value="UniProtKB-UniRule"/>
</dbReference>
<dbReference type="Proteomes" id="UP001141659">
    <property type="component" value="Unassembled WGS sequence"/>
</dbReference>
<comment type="caution">
    <text evidence="13">The sequence shown here is derived from an EMBL/GenBank/DDBJ whole genome shotgun (WGS) entry which is preliminary data.</text>
</comment>
<dbReference type="GO" id="GO:0047134">
    <property type="term" value="F:protein-disulfide reductase [NAD(P)H] activity"/>
    <property type="evidence" value="ECO:0007669"/>
    <property type="project" value="TreeGrafter"/>
</dbReference>
<reference evidence="13" key="1">
    <citation type="submission" date="2020-07" db="EMBL/GenBank/DDBJ databases">
        <authorList>
            <person name="Pettersson B.M.F."/>
            <person name="Behra P.R.K."/>
            <person name="Ramesh M."/>
            <person name="Das S."/>
            <person name="Dasgupta S."/>
            <person name="Kirsebom L.A."/>
        </authorList>
    </citation>
    <scope>NUCLEOTIDE SEQUENCE</scope>
    <source>
        <strain evidence="13">DSM 44242</strain>
    </source>
</reference>